<evidence type="ECO:0000313" key="1">
    <source>
        <dbReference type="EMBL" id="SFJ80890.1"/>
    </source>
</evidence>
<keyword evidence="2" id="KW-1185">Reference proteome</keyword>
<dbReference type="STRING" id="588602.SAMN04487991_2998"/>
<dbReference type="AlphaFoldDB" id="A0A1I3UD19"/>
<dbReference type="RefSeq" id="WP_090061517.1">
    <property type="nucleotide sequence ID" value="NZ_FORH01000006.1"/>
</dbReference>
<reference evidence="2" key="1">
    <citation type="submission" date="2016-10" db="EMBL/GenBank/DDBJ databases">
        <authorList>
            <person name="Varghese N."/>
            <person name="Submissions S."/>
        </authorList>
    </citation>
    <scope>NUCLEOTIDE SEQUENCE [LARGE SCALE GENOMIC DNA]</scope>
    <source>
        <strain evidence="2">DSM 26471</strain>
    </source>
</reference>
<dbReference type="Proteomes" id="UP000199630">
    <property type="component" value="Unassembled WGS sequence"/>
</dbReference>
<proteinExistence type="predicted"/>
<protein>
    <submittedName>
        <fullName evidence="1">Uncharacterized protein</fullName>
    </submittedName>
</protein>
<organism evidence="1 2">
    <name type="scientific">Celeribacter neptunius</name>
    <dbReference type="NCBI Taxonomy" id="588602"/>
    <lineage>
        <taxon>Bacteria</taxon>
        <taxon>Pseudomonadati</taxon>
        <taxon>Pseudomonadota</taxon>
        <taxon>Alphaproteobacteria</taxon>
        <taxon>Rhodobacterales</taxon>
        <taxon>Roseobacteraceae</taxon>
        <taxon>Celeribacter</taxon>
    </lineage>
</organism>
<name>A0A1I3UD19_9RHOB</name>
<dbReference type="EMBL" id="FORH01000006">
    <property type="protein sequence ID" value="SFJ80890.1"/>
    <property type="molecule type" value="Genomic_DNA"/>
</dbReference>
<accession>A0A1I3UD19</accession>
<gene>
    <name evidence="1" type="ORF">SAMN04487991_2998</name>
</gene>
<sequence>MSLEKARARVRQHLLHMPESAVVQVMLRELEDIDDASVLEGRVSPDLPDAMHLCLACQNRLLQRVLSSKVVGPEMAHPNWSKEAHAEAFYLLAANAFLPLAFDLVPQLLAGTVDRQEQAVSAILKAVRRMPKTR</sequence>
<evidence type="ECO:0000313" key="2">
    <source>
        <dbReference type="Proteomes" id="UP000199630"/>
    </source>
</evidence>